<organism evidence="2 3">
    <name type="scientific">Fraxinus pennsylvanica</name>
    <dbReference type="NCBI Taxonomy" id="56036"/>
    <lineage>
        <taxon>Eukaryota</taxon>
        <taxon>Viridiplantae</taxon>
        <taxon>Streptophyta</taxon>
        <taxon>Embryophyta</taxon>
        <taxon>Tracheophyta</taxon>
        <taxon>Spermatophyta</taxon>
        <taxon>Magnoliopsida</taxon>
        <taxon>eudicotyledons</taxon>
        <taxon>Gunneridae</taxon>
        <taxon>Pentapetalae</taxon>
        <taxon>asterids</taxon>
        <taxon>lamiids</taxon>
        <taxon>Lamiales</taxon>
        <taxon>Oleaceae</taxon>
        <taxon>Oleeae</taxon>
        <taxon>Fraxinus</taxon>
    </lineage>
</organism>
<name>A0AAD1ZF51_9LAMI</name>
<dbReference type="AlphaFoldDB" id="A0AAD1ZF51"/>
<protein>
    <recommendedName>
        <fullName evidence="4">Secreted protein</fullName>
    </recommendedName>
</protein>
<feature type="chain" id="PRO_5041953428" description="Secreted protein" evidence="1">
    <location>
        <begin position="20"/>
        <end position="103"/>
    </location>
</feature>
<evidence type="ECO:0000256" key="1">
    <source>
        <dbReference type="SAM" id="SignalP"/>
    </source>
</evidence>
<evidence type="ECO:0000313" key="2">
    <source>
        <dbReference type="EMBL" id="CAI9768119.1"/>
    </source>
</evidence>
<proteinExistence type="predicted"/>
<keyword evidence="3" id="KW-1185">Reference proteome</keyword>
<sequence>MHWLLLCLWAGFAMSFISGQMTYTMSNGSSYGSFLASGKSCLSPSCASSLIRLKQWKLTVSFNRGGAIMTNLDSTGVPSPSRLGAHCQLPHIASWRLTTELHS</sequence>
<evidence type="ECO:0008006" key="4">
    <source>
        <dbReference type="Google" id="ProtNLM"/>
    </source>
</evidence>
<accession>A0AAD1ZF51</accession>
<dbReference type="Proteomes" id="UP000834106">
    <property type="component" value="Chromosome 9"/>
</dbReference>
<dbReference type="EMBL" id="OU503044">
    <property type="protein sequence ID" value="CAI9768119.1"/>
    <property type="molecule type" value="Genomic_DNA"/>
</dbReference>
<keyword evidence="1" id="KW-0732">Signal</keyword>
<gene>
    <name evidence="2" type="ORF">FPE_LOCUS15549</name>
</gene>
<reference evidence="2" key="1">
    <citation type="submission" date="2023-05" db="EMBL/GenBank/DDBJ databases">
        <authorList>
            <person name="Huff M."/>
        </authorList>
    </citation>
    <scope>NUCLEOTIDE SEQUENCE</scope>
</reference>
<feature type="signal peptide" evidence="1">
    <location>
        <begin position="1"/>
        <end position="19"/>
    </location>
</feature>
<evidence type="ECO:0000313" key="3">
    <source>
        <dbReference type="Proteomes" id="UP000834106"/>
    </source>
</evidence>